<name>H3H084_PHYRM</name>
<dbReference type="Proteomes" id="UP000005238">
    <property type="component" value="Unassembled WGS sequence"/>
</dbReference>
<accession>H3H084</accession>
<proteinExistence type="predicted"/>
<evidence type="ECO:0000256" key="1">
    <source>
        <dbReference type="SAM" id="Coils"/>
    </source>
</evidence>
<evidence type="ECO:0000256" key="2">
    <source>
        <dbReference type="SAM" id="MobiDB-lite"/>
    </source>
</evidence>
<organism evidence="3 4">
    <name type="scientific">Phytophthora ramorum</name>
    <name type="common">Sudden oak death agent</name>
    <dbReference type="NCBI Taxonomy" id="164328"/>
    <lineage>
        <taxon>Eukaryota</taxon>
        <taxon>Sar</taxon>
        <taxon>Stramenopiles</taxon>
        <taxon>Oomycota</taxon>
        <taxon>Peronosporomycetes</taxon>
        <taxon>Peronosporales</taxon>
        <taxon>Peronosporaceae</taxon>
        <taxon>Phytophthora</taxon>
    </lineage>
</organism>
<feature type="coiled-coil region" evidence="1">
    <location>
        <begin position="11"/>
        <end position="38"/>
    </location>
</feature>
<reference evidence="3" key="2">
    <citation type="submission" date="2015-06" db="UniProtKB">
        <authorList>
            <consortium name="EnsemblProtists"/>
        </authorList>
    </citation>
    <scope>IDENTIFICATION</scope>
    <source>
        <strain evidence="3">Pr102</strain>
    </source>
</reference>
<reference evidence="4" key="1">
    <citation type="journal article" date="2006" name="Science">
        <title>Phytophthora genome sequences uncover evolutionary origins and mechanisms of pathogenesis.</title>
        <authorList>
            <person name="Tyler B.M."/>
            <person name="Tripathy S."/>
            <person name="Zhang X."/>
            <person name="Dehal P."/>
            <person name="Jiang R.H."/>
            <person name="Aerts A."/>
            <person name="Arredondo F.D."/>
            <person name="Baxter L."/>
            <person name="Bensasson D."/>
            <person name="Beynon J.L."/>
            <person name="Chapman J."/>
            <person name="Damasceno C.M."/>
            <person name="Dorrance A.E."/>
            <person name="Dou D."/>
            <person name="Dickerman A.W."/>
            <person name="Dubchak I.L."/>
            <person name="Garbelotto M."/>
            <person name="Gijzen M."/>
            <person name="Gordon S.G."/>
            <person name="Govers F."/>
            <person name="Grunwald N.J."/>
            <person name="Huang W."/>
            <person name="Ivors K.L."/>
            <person name="Jones R.W."/>
            <person name="Kamoun S."/>
            <person name="Krampis K."/>
            <person name="Lamour K.H."/>
            <person name="Lee M.K."/>
            <person name="McDonald W.H."/>
            <person name="Medina M."/>
            <person name="Meijer H.J."/>
            <person name="Nordberg E.K."/>
            <person name="Maclean D.J."/>
            <person name="Ospina-Giraldo M.D."/>
            <person name="Morris P.F."/>
            <person name="Phuntumart V."/>
            <person name="Putnam N.H."/>
            <person name="Rash S."/>
            <person name="Rose J.K."/>
            <person name="Sakihama Y."/>
            <person name="Salamov A.A."/>
            <person name="Savidor A."/>
            <person name="Scheuring C.F."/>
            <person name="Smith B.M."/>
            <person name="Sobral B.W."/>
            <person name="Terry A."/>
            <person name="Torto-Alalibo T.A."/>
            <person name="Win J."/>
            <person name="Xu Z."/>
            <person name="Zhang H."/>
            <person name="Grigoriev I.V."/>
            <person name="Rokhsar D.S."/>
            <person name="Boore J.L."/>
        </authorList>
    </citation>
    <scope>NUCLEOTIDE SEQUENCE [LARGE SCALE GENOMIC DNA]</scope>
    <source>
        <strain evidence="4">Pr102</strain>
    </source>
</reference>
<keyword evidence="1" id="KW-0175">Coiled coil</keyword>
<feature type="region of interest" description="Disordered" evidence="2">
    <location>
        <begin position="267"/>
        <end position="312"/>
    </location>
</feature>
<evidence type="ECO:0000313" key="3">
    <source>
        <dbReference type="EnsemblProtists" id="Phyra83546"/>
    </source>
</evidence>
<dbReference type="EnsemblProtists" id="Phyra83546">
    <property type="protein sequence ID" value="Phyra83546"/>
    <property type="gene ID" value="Phyra83546"/>
</dbReference>
<dbReference type="AlphaFoldDB" id="H3H084"/>
<sequence length="312" mass="34939">MVSETYLRKALAHTKAKYASLQDAHSQLQAKHALLEGEHAEVKGKHLKLQEEHALLEGDRNDQEADVWLWMMQHKKLQDEHAQWKAACAALMEEVERKFLEENYMAELAQQYGQSRWHVAKVAELYWPGACPRRRPPDEETADRLTRELAEAKDETTQHVEATNTLRSQMTALLTSAKTAVASWEASATKKKLVAVEAPKIVKVPTQTQTRCVQRREVELTETLVRLEELKLLQVSGATTVRSKSTSSSAPAPVKLAASKAAKLAAQRLQQSKETKSAAEKESFGWASKTKRLAPSPSPTSSSPQRSRRWAA</sequence>
<dbReference type="InParanoid" id="H3H084"/>
<dbReference type="EMBL" id="DS566087">
    <property type="status" value="NOT_ANNOTATED_CDS"/>
    <property type="molecule type" value="Genomic_DNA"/>
</dbReference>
<keyword evidence="4" id="KW-1185">Reference proteome</keyword>
<evidence type="ECO:0000313" key="4">
    <source>
        <dbReference type="Proteomes" id="UP000005238"/>
    </source>
</evidence>
<feature type="compositionally biased region" description="Basic and acidic residues" evidence="2">
    <location>
        <begin position="271"/>
        <end position="283"/>
    </location>
</feature>
<dbReference type="HOGENOM" id="CLU_035469_0_0_1"/>
<protein>
    <submittedName>
        <fullName evidence="3">Uncharacterized protein</fullName>
    </submittedName>
</protein>